<name>A0A7J7GTC5_CAMSI</name>
<comment type="caution">
    <text evidence="2">The sequence shown here is derived from an EMBL/GenBank/DDBJ whole genome shotgun (WGS) entry which is preliminary data.</text>
</comment>
<gene>
    <name evidence="2" type="ORF">HYC85_018106</name>
</gene>
<dbReference type="EMBL" id="JACBKZ010000008">
    <property type="protein sequence ID" value="KAF5944029.1"/>
    <property type="molecule type" value="Genomic_DNA"/>
</dbReference>
<organism evidence="2 3">
    <name type="scientific">Camellia sinensis</name>
    <name type="common">Tea plant</name>
    <name type="synonym">Thea sinensis</name>
    <dbReference type="NCBI Taxonomy" id="4442"/>
    <lineage>
        <taxon>Eukaryota</taxon>
        <taxon>Viridiplantae</taxon>
        <taxon>Streptophyta</taxon>
        <taxon>Embryophyta</taxon>
        <taxon>Tracheophyta</taxon>
        <taxon>Spermatophyta</taxon>
        <taxon>Magnoliopsida</taxon>
        <taxon>eudicotyledons</taxon>
        <taxon>Gunneridae</taxon>
        <taxon>Pentapetalae</taxon>
        <taxon>asterids</taxon>
        <taxon>Ericales</taxon>
        <taxon>Theaceae</taxon>
        <taxon>Camellia</taxon>
    </lineage>
</organism>
<sequence>MRPRRGGGGGGSHRRHRPDEGAMSSCNAHSKIMSDILSRLPVKSVLRFRCAVVVKGVPYWIVYPEEEDEFNVGEIFLWFDVGNEPCIYLMSSCQCQGFFVPVYSSAVHALLPLSGFEDPNEFVDMWVMEDSGVGGRDCSWIVGVVLVLGDYLKDEAWLKLLCSYLKVFFTQLASLICPTELEDNQVQVVLSE</sequence>
<dbReference type="AlphaFoldDB" id="A0A7J7GTC5"/>
<proteinExistence type="predicted"/>
<evidence type="ECO:0000256" key="1">
    <source>
        <dbReference type="SAM" id="MobiDB-lite"/>
    </source>
</evidence>
<reference evidence="3" key="1">
    <citation type="journal article" date="2020" name="Nat. Commun.">
        <title>Genome assembly of wild tea tree DASZ reveals pedigree and selection history of tea varieties.</title>
        <authorList>
            <person name="Zhang W."/>
            <person name="Zhang Y."/>
            <person name="Qiu H."/>
            <person name="Guo Y."/>
            <person name="Wan H."/>
            <person name="Zhang X."/>
            <person name="Scossa F."/>
            <person name="Alseekh S."/>
            <person name="Zhang Q."/>
            <person name="Wang P."/>
            <person name="Xu L."/>
            <person name="Schmidt M.H."/>
            <person name="Jia X."/>
            <person name="Li D."/>
            <person name="Zhu A."/>
            <person name="Guo F."/>
            <person name="Chen W."/>
            <person name="Ni D."/>
            <person name="Usadel B."/>
            <person name="Fernie A.R."/>
            <person name="Wen W."/>
        </authorList>
    </citation>
    <scope>NUCLEOTIDE SEQUENCE [LARGE SCALE GENOMIC DNA]</scope>
    <source>
        <strain evidence="3">cv. G240</strain>
    </source>
</reference>
<accession>A0A7J7GTC5</accession>
<evidence type="ECO:0000313" key="2">
    <source>
        <dbReference type="EMBL" id="KAF5944029.1"/>
    </source>
</evidence>
<evidence type="ECO:0000313" key="3">
    <source>
        <dbReference type="Proteomes" id="UP000593564"/>
    </source>
</evidence>
<feature type="compositionally biased region" description="Gly residues" evidence="1">
    <location>
        <begin position="1"/>
        <end position="11"/>
    </location>
</feature>
<feature type="region of interest" description="Disordered" evidence="1">
    <location>
        <begin position="1"/>
        <end position="25"/>
    </location>
</feature>
<reference evidence="2 3" key="2">
    <citation type="submission" date="2020-07" db="EMBL/GenBank/DDBJ databases">
        <title>Genome assembly of wild tea tree DASZ reveals pedigree and selection history of tea varieties.</title>
        <authorList>
            <person name="Zhang W."/>
        </authorList>
    </citation>
    <scope>NUCLEOTIDE SEQUENCE [LARGE SCALE GENOMIC DNA]</scope>
    <source>
        <strain evidence="3">cv. G240</strain>
        <tissue evidence="2">Leaf</tissue>
    </source>
</reference>
<keyword evidence="3" id="KW-1185">Reference proteome</keyword>
<protein>
    <submittedName>
        <fullName evidence="2">Uncharacterized protein</fullName>
    </submittedName>
</protein>
<dbReference type="Proteomes" id="UP000593564">
    <property type="component" value="Unassembled WGS sequence"/>
</dbReference>